<dbReference type="GO" id="GO:0005730">
    <property type="term" value="C:nucleolus"/>
    <property type="evidence" value="ECO:0007669"/>
    <property type="project" value="TreeGrafter"/>
</dbReference>
<organism evidence="3 4">
    <name type="scientific">Rotaria sordida</name>
    <dbReference type="NCBI Taxonomy" id="392033"/>
    <lineage>
        <taxon>Eukaryota</taxon>
        <taxon>Metazoa</taxon>
        <taxon>Spiralia</taxon>
        <taxon>Gnathifera</taxon>
        <taxon>Rotifera</taxon>
        <taxon>Eurotatoria</taxon>
        <taxon>Bdelloidea</taxon>
        <taxon>Philodinida</taxon>
        <taxon>Philodinidae</taxon>
        <taxon>Rotaria</taxon>
    </lineage>
</organism>
<dbReference type="GO" id="GO:0005525">
    <property type="term" value="F:GTP binding"/>
    <property type="evidence" value="ECO:0007669"/>
    <property type="project" value="UniProtKB-KW"/>
</dbReference>
<dbReference type="PANTHER" id="PTHR11089:SF30">
    <property type="entry name" value="GUANINE NUCLEOTIDE-BINDING PROTEIN-LIKE 3 HOMOLOG"/>
    <property type="match status" value="1"/>
</dbReference>
<evidence type="ECO:0000256" key="2">
    <source>
        <dbReference type="ARBA" id="ARBA00023134"/>
    </source>
</evidence>
<evidence type="ECO:0000313" key="3">
    <source>
        <dbReference type="EMBL" id="CAF3636205.1"/>
    </source>
</evidence>
<gene>
    <name evidence="3" type="ORF">JBS370_LOCUS5547</name>
</gene>
<dbReference type="InterPro" id="IPR050755">
    <property type="entry name" value="TRAFAC_YlqF/YawG_RiboMat"/>
</dbReference>
<proteinExistence type="predicted"/>
<keyword evidence="1" id="KW-0547">Nucleotide-binding</keyword>
<protein>
    <submittedName>
        <fullName evidence="3">Uncharacterized protein</fullName>
    </submittedName>
</protein>
<comment type="caution">
    <text evidence="3">The sequence shown here is derived from an EMBL/GenBank/DDBJ whole genome shotgun (WGS) entry which is preliminary data.</text>
</comment>
<dbReference type="InterPro" id="IPR023179">
    <property type="entry name" value="GTP-bd_ortho_bundle_sf"/>
</dbReference>
<dbReference type="Gene3D" id="1.10.1580.10">
    <property type="match status" value="1"/>
</dbReference>
<dbReference type="Proteomes" id="UP000663836">
    <property type="component" value="Unassembled WGS sequence"/>
</dbReference>
<sequence>MILQYNLSDFQDANDFLSKMAMKMGSLKKGGVPDIHKAAQRVLSDWTNGKLTYFTEPPERTNEIISTELVTQMKEAFDIDVLLNNEDEQLKDLENNLFTEITLSELTSTQTTVETNEEENLSENENSIVAAMDEDDENHRATIKTSDQIHFTVQAMDKTKHLLKKQAIDLADQQHDNEIRRSIYRSNLTRQQEFKKIKKNQKKLEKSTESLGDALNSIIRLTPTTTTNDLVDD</sequence>
<evidence type="ECO:0000256" key="1">
    <source>
        <dbReference type="ARBA" id="ARBA00022741"/>
    </source>
</evidence>
<evidence type="ECO:0000313" key="4">
    <source>
        <dbReference type="Proteomes" id="UP000663836"/>
    </source>
</evidence>
<dbReference type="AlphaFoldDB" id="A0A818Q5Q6"/>
<reference evidence="3" key="1">
    <citation type="submission" date="2021-02" db="EMBL/GenBank/DDBJ databases">
        <authorList>
            <person name="Nowell W R."/>
        </authorList>
    </citation>
    <scope>NUCLEOTIDE SEQUENCE</scope>
</reference>
<keyword evidence="2" id="KW-0342">GTP-binding</keyword>
<dbReference type="PANTHER" id="PTHR11089">
    <property type="entry name" value="GTP-BINDING PROTEIN-RELATED"/>
    <property type="match status" value="1"/>
</dbReference>
<accession>A0A818Q5Q6</accession>
<name>A0A818Q5Q6_9BILA</name>
<dbReference type="EMBL" id="CAJOBD010000289">
    <property type="protein sequence ID" value="CAF3636205.1"/>
    <property type="molecule type" value="Genomic_DNA"/>
</dbReference>